<feature type="transmembrane region" description="Helical" evidence="9">
    <location>
        <begin position="205"/>
        <end position="227"/>
    </location>
</feature>
<evidence type="ECO:0000313" key="14">
    <source>
        <dbReference type="Proteomes" id="UP000820669"/>
    </source>
</evidence>
<keyword evidence="8 9" id="KW-0472">Membrane</keyword>
<keyword evidence="3 9" id="KW-0813">Transport</keyword>
<comment type="subcellular location">
    <subcellularLocation>
        <location evidence="1 9">Cell membrane</location>
        <topology evidence="1 9">Multi-pass membrane protein</topology>
    </subcellularLocation>
</comment>
<feature type="transmembrane region" description="Helical" evidence="9">
    <location>
        <begin position="273"/>
        <end position="294"/>
    </location>
</feature>
<evidence type="ECO:0000256" key="8">
    <source>
        <dbReference type="ARBA" id="ARBA00023136"/>
    </source>
</evidence>
<dbReference type="SUPFAM" id="SSF161098">
    <property type="entry name" value="MetI-like"/>
    <property type="match status" value="1"/>
</dbReference>
<evidence type="ECO:0000256" key="3">
    <source>
        <dbReference type="ARBA" id="ARBA00022448"/>
    </source>
</evidence>
<dbReference type="InterPro" id="IPR051124">
    <property type="entry name" value="Phosphate_Transport_Permease"/>
</dbReference>
<comment type="function">
    <text evidence="10">Part of the binding-protein-dependent transport system for phosphate; probably responsible for the translocation of the substrate across the membrane.</text>
</comment>
<dbReference type="InterPro" id="IPR000515">
    <property type="entry name" value="MetI-like"/>
</dbReference>
<accession>A0ABX1S470</accession>
<evidence type="ECO:0000256" key="4">
    <source>
        <dbReference type="ARBA" id="ARBA00022475"/>
    </source>
</evidence>
<keyword evidence="7 9" id="KW-1133">Transmembrane helix</keyword>
<feature type="transmembrane region" description="Helical" evidence="9">
    <location>
        <begin position="110"/>
        <end position="143"/>
    </location>
</feature>
<feature type="transmembrane region" description="Helical" evidence="9">
    <location>
        <begin position="324"/>
        <end position="347"/>
    </location>
</feature>
<dbReference type="InterPro" id="IPR011864">
    <property type="entry name" value="Phosphate_PstC"/>
</dbReference>
<evidence type="ECO:0000256" key="10">
    <source>
        <dbReference type="RuleBase" id="RU363054"/>
    </source>
</evidence>
<evidence type="ECO:0000256" key="5">
    <source>
        <dbReference type="ARBA" id="ARBA00022592"/>
    </source>
</evidence>
<keyword evidence="6 9" id="KW-0812">Transmembrane</keyword>
<evidence type="ECO:0000256" key="1">
    <source>
        <dbReference type="ARBA" id="ARBA00004651"/>
    </source>
</evidence>
<gene>
    <name evidence="13" type="primary">pstC</name>
    <name evidence="13" type="ORF">HF526_03530</name>
</gene>
<name>A0ABX1S470_9PSEU</name>
<dbReference type="Pfam" id="PF00528">
    <property type="entry name" value="BPD_transp_1"/>
    <property type="match status" value="1"/>
</dbReference>
<organism evidence="13 14">
    <name type="scientific">Pseudonocardia acidicola</name>
    <dbReference type="NCBI Taxonomy" id="2724939"/>
    <lineage>
        <taxon>Bacteria</taxon>
        <taxon>Bacillati</taxon>
        <taxon>Actinomycetota</taxon>
        <taxon>Actinomycetes</taxon>
        <taxon>Pseudonocardiales</taxon>
        <taxon>Pseudonocardiaceae</taxon>
        <taxon>Pseudonocardia</taxon>
    </lineage>
</organism>
<feature type="compositionally biased region" description="Acidic residues" evidence="11">
    <location>
        <begin position="1"/>
        <end position="10"/>
    </location>
</feature>
<feature type="domain" description="ABC transmembrane type-1" evidence="12">
    <location>
        <begin position="118"/>
        <end position="343"/>
    </location>
</feature>
<evidence type="ECO:0000256" key="9">
    <source>
        <dbReference type="RuleBase" id="RU363032"/>
    </source>
</evidence>
<dbReference type="PANTHER" id="PTHR30425:SF1">
    <property type="entry name" value="PHOSPHATE TRANSPORT SYSTEM PERMEASE PROTEIN PSTC"/>
    <property type="match status" value="1"/>
</dbReference>
<protein>
    <recommendedName>
        <fullName evidence="10">Phosphate transport system permease protein</fullName>
    </recommendedName>
</protein>
<feature type="transmembrane region" description="Helical" evidence="9">
    <location>
        <begin position="60"/>
        <end position="90"/>
    </location>
</feature>
<dbReference type="Gene3D" id="1.10.3720.10">
    <property type="entry name" value="MetI-like"/>
    <property type="match status" value="1"/>
</dbReference>
<evidence type="ECO:0000313" key="13">
    <source>
        <dbReference type="EMBL" id="NMH96396.1"/>
    </source>
</evidence>
<evidence type="ECO:0000256" key="6">
    <source>
        <dbReference type="ARBA" id="ARBA00022692"/>
    </source>
</evidence>
<dbReference type="PROSITE" id="PS50928">
    <property type="entry name" value="ABC_TM1"/>
    <property type="match status" value="1"/>
</dbReference>
<dbReference type="EMBL" id="JAAXLA010000004">
    <property type="protein sequence ID" value="NMH96396.1"/>
    <property type="molecule type" value="Genomic_DNA"/>
</dbReference>
<dbReference type="PANTHER" id="PTHR30425">
    <property type="entry name" value="PHOSPHATE TRANSPORT SYSTEM PERMEASE PROTEIN PST"/>
    <property type="match status" value="1"/>
</dbReference>
<keyword evidence="4 10" id="KW-1003">Cell membrane</keyword>
<sequence length="353" mass="36518">MSGSDMEEFETAVADVTSRHSRGENPGTRPAASSAGSVAPTAGPPGELSRRRPRRGDTGFRLLATGAGVLLLGIMAAIAVFLLLEAIPAISADRSNFLTTLGWSPDDSPSSFGIAALAFGSVLSSLLALLIGVPVAVGVALVTSHYAPRWLGGPLGYVIDLLAAVPSVIFGLWGLIYLVPAMIPLAQFLNRYLGFIPLFASDGTFGKSVLVASVVLAVMILPIVAAVSREVFGQTPRDHIEAAYAIGATKWEMVRTAILPYGRSGMVSATVLGFGRAIGETIAVALVLSANYQISFRILEPGGNTIAANIANTYGEAGATGRGALIASGLILFAITLIVNFAARAIVKRGVAR</sequence>
<dbReference type="NCBIfam" id="TIGR02138">
    <property type="entry name" value="phosphate_pstC"/>
    <property type="match status" value="1"/>
</dbReference>
<feature type="transmembrane region" description="Helical" evidence="9">
    <location>
        <begin position="155"/>
        <end position="185"/>
    </location>
</feature>
<keyword evidence="14" id="KW-1185">Reference proteome</keyword>
<comment type="similarity">
    <text evidence="2 10">Belongs to the binding-protein-dependent transport system permease family. CysTW subfamily.</text>
</comment>
<evidence type="ECO:0000259" key="12">
    <source>
        <dbReference type="PROSITE" id="PS50928"/>
    </source>
</evidence>
<dbReference type="Proteomes" id="UP000820669">
    <property type="component" value="Unassembled WGS sequence"/>
</dbReference>
<evidence type="ECO:0000256" key="11">
    <source>
        <dbReference type="SAM" id="MobiDB-lite"/>
    </source>
</evidence>
<reference evidence="13 14" key="1">
    <citation type="submission" date="2020-04" db="EMBL/GenBank/DDBJ databases">
        <authorList>
            <person name="Klaysubun C."/>
            <person name="Duangmal K."/>
            <person name="Lipun K."/>
        </authorList>
    </citation>
    <scope>NUCLEOTIDE SEQUENCE [LARGE SCALE GENOMIC DNA]</scope>
    <source>
        <strain evidence="13 14">K10HN5</strain>
    </source>
</reference>
<evidence type="ECO:0000256" key="7">
    <source>
        <dbReference type="ARBA" id="ARBA00022989"/>
    </source>
</evidence>
<feature type="region of interest" description="Disordered" evidence="11">
    <location>
        <begin position="1"/>
        <end position="54"/>
    </location>
</feature>
<dbReference type="InterPro" id="IPR035906">
    <property type="entry name" value="MetI-like_sf"/>
</dbReference>
<evidence type="ECO:0000256" key="2">
    <source>
        <dbReference type="ARBA" id="ARBA00007069"/>
    </source>
</evidence>
<keyword evidence="5 10" id="KW-0592">Phosphate transport</keyword>
<proteinExistence type="inferred from homology"/>
<comment type="caution">
    <text evidence="13">The sequence shown here is derived from an EMBL/GenBank/DDBJ whole genome shotgun (WGS) entry which is preliminary data.</text>
</comment>
<dbReference type="CDD" id="cd06261">
    <property type="entry name" value="TM_PBP2"/>
    <property type="match status" value="1"/>
</dbReference>